<comment type="caution">
    <text evidence="2">The sequence shown here is derived from an EMBL/GenBank/DDBJ whole genome shotgun (WGS) entry which is preliminary data.</text>
</comment>
<dbReference type="EMBL" id="JAFNEN010000277">
    <property type="protein sequence ID" value="KAG8187169.1"/>
    <property type="molecule type" value="Genomic_DNA"/>
</dbReference>
<evidence type="ECO:0000313" key="3">
    <source>
        <dbReference type="Proteomes" id="UP000827092"/>
    </source>
</evidence>
<proteinExistence type="predicted"/>
<feature type="signal peptide" evidence="1">
    <location>
        <begin position="1"/>
        <end position="20"/>
    </location>
</feature>
<reference evidence="2 3" key="1">
    <citation type="journal article" date="2022" name="Nat. Ecol. Evol.">
        <title>A masculinizing supergene underlies an exaggerated male reproductive morph in a spider.</title>
        <authorList>
            <person name="Hendrickx F."/>
            <person name="De Corte Z."/>
            <person name="Sonet G."/>
            <person name="Van Belleghem S.M."/>
            <person name="Kostlbacher S."/>
            <person name="Vangestel C."/>
        </authorList>
    </citation>
    <scope>NUCLEOTIDE SEQUENCE [LARGE SCALE GENOMIC DNA]</scope>
    <source>
        <strain evidence="2">W744_W776</strain>
    </source>
</reference>
<gene>
    <name evidence="2" type="ORF">JTE90_020044</name>
</gene>
<organism evidence="2 3">
    <name type="scientific">Oedothorax gibbosus</name>
    <dbReference type="NCBI Taxonomy" id="931172"/>
    <lineage>
        <taxon>Eukaryota</taxon>
        <taxon>Metazoa</taxon>
        <taxon>Ecdysozoa</taxon>
        <taxon>Arthropoda</taxon>
        <taxon>Chelicerata</taxon>
        <taxon>Arachnida</taxon>
        <taxon>Araneae</taxon>
        <taxon>Araneomorphae</taxon>
        <taxon>Entelegynae</taxon>
        <taxon>Araneoidea</taxon>
        <taxon>Linyphiidae</taxon>
        <taxon>Erigoninae</taxon>
        <taxon>Oedothorax</taxon>
    </lineage>
</organism>
<dbReference type="AlphaFoldDB" id="A0AAV6USI6"/>
<keyword evidence="3" id="KW-1185">Reference proteome</keyword>
<keyword evidence="1" id="KW-0732">Signal</keyword>
<protein>
    <submittedName>
        <fullName evidence="2">Uncharacterized protein</fullName>
    </submittedName>
</protein>
<evidence type="ECO:0000313" key="2">
    <source>
        <dbReference type="EMBL" id="KAG8187169.1"/>
    </source>
</evidence>
<feature type="chain" id="PRO_5043675368" evidence="1">
    <location>
        <begin position="21"/>
        <end position="95"/>
    </location>
</feature>
<dbReference type="Proteomes" id="UP000827092">
    <property type="component" value="Unassembled WGS sequence"/>
</dbReference>
<evidence type="ECO:0000256" key="1">
    <source>
        <dbReference type="SAM" id="SignalP"/>
    </source>
</evidence>
<accession>A0AAV6USI6</accession>
<name>A0AAV6USI6_9ARAC</name>
<sequence>MRLLLFLFVSSILAVIQIRAEMTPYQGSHTTTPEKTRHHKRIHKHKTRIRIVTSSMVMDHCRKMHQHCRFSEDCCPGTYCYEHEGISHKRYCNIE</sequence>